<protein>
    <recommendedName>
        <fullName evidence="3">GATA-type domain-containing protein</fullName>
    </recommendedName>
</protein>
<dbReference type="AlphaFoldDB" id="A0AAD5TA89"/>
<feature type="domain" description="GATA-type" evidence="3">
    <location>
        <begin position="300"/>
        <end position="332"/>
    </location>
</feature>
<dbReference type="PROSITE" id="PS50114">
    <property type="entry name" value="GATA_ZN_FINGER_2"/>
    <property type="match status" value="1"/>
</dbReference>
<proteinExistence type="predicted"/>
<dbReference type="Proteomes" id="UP001211907">
    <property type="component" value="Unassembled WGS sequence"/>
</dbReference>
<dbReference type="GO" id="GO:0006355">
    <property type="term" value="P:regulation of DNA-templated transcription"/>
    <property type="evidence" value="ECO:0007669"/>
    <property type="project" value="InterPro"/>
</dbReference>
<evidence type="ECO:0000256" key="1">
    <source>
        <dbReference type="PROSITE-ProRule" id="PRU00094"/>
    </source>
</evidence>
<comment type="caution">
    <text evidence="4">The sequence shown here is derived from an EMBL/GenBank/DDBJ whole genome shotgun (WGS) entry which is preliminary data.</text>
</comment>
<keyword evidence="1" id="KW-0862">Zinc</keyword>
<gene>
    <name evidence="4" type="ORF">HK100_000787</name>
</gene>
<evidence type="ECO:0000256" key="2">
    <source>
        <dbReference type="SAM" id="MobiDB-lite"/>
    </source>
</evidence>
<dbReference type="InterPro" id="IPR000679">
    <property type="entry name" value="Znf_GATA"/>
</dbReference>
<evidence type="ECO:0000313" key="5">
    <source>
        <dbReference type="Proteomes" id="UP001211907"/>
    </source>
</evidence>
<dbReference type="EMBL" id="JADGJH010000116">
    <property type="protein sequence ID" value="KAJ3137210.1"/>
    <property type="molecule type" value="Genomic_DNA"/>
</dbReference>
<evidence type="ECO:0000313" key="4">
    <source>
        <dbReference type="EMBL" id="KAJ3137210.1"/>
    </source>
</evidence>
<dbReference type="InterPro" id="IPR013088">
    <property type="entry name" value="Znf_NHR/GATA"/>
</dbReference>
<dbReference type="SUPFAM" id="SSF57716">
    <property type="entry name" value="Glucocorticoid receptor-like (DNA-binding domain)"/>
    <property type="match status" value="1"/>
</dbReference>
<dbReference type="GO" id="GO:0043565">
    <property type="term" value="F:sequence-specific DNA binding"/>
    <property type="evidence" value="ECO:0007669"/>
    <property type="project" value="InterPro"/>
</dbReference>
<accession>A0AAD5TA89</accession>
<organism evidence="4 5">
    <name type="scientific">Physocladia obscura</name>
    <dbReference type="NCBI Taxonomy" id="109957"/>
    <lineage>
        <taxon>Eukaryota</taxon>
        <taxon>Fungi</taxon>
        <taxon>Fungi incertae sedis</taxon>
        <taxon>Chytridiomycota</taxon>
        <taxon>Chytridiomycota incertae sedis</taxon>
        <taxon>Chytridiomycetes</taxon>
        <taxon>Chytridiales</taxon>
        <taxon>Chytriomycetaceae</taxon>
        <taxon>Physocladia</taxon>
    </lineage>
</organism>
<feature type="compositionally biased region" description="Low complexity" evidence="2">
    <location>
        <begin position="210"/>
        <end position="250"/>
    </location>
</feature>
<dbReference type="GO" id="GO:0008270">
    <property type="term" value="F:zinc ion binding"/>
    <property type="evidence" value="ECO:0007669"/>
    <property type="project" value="UniProtKB-KW"/>
</dbReference>
<name>A0AAD5TA89_9FUNG</name>
<keyword evidence="1" id="KW-0479">Metal-binding</keyword>
<keyword evidence="1" id="KW-0863">Zinc-finger</keyword>
<sequence length="339" mass="37122">MNSFFSVIDNKIDDVIINNNSNNTNFKDFSNAVKLNSIVPPSTTPSSPLLSSNLFSSTVASTVSSDSDLLALINGIESYLGASSLPHQSQLSLFQQQQNQLQLQRLQLEQLLIQLQIQQTLLFQQQQSLQQQQQQQRNHVPFLVNFNNDNVDFTTDCFSTDTISSPSYHSALSAKIATANVAIIAESEMATKITPPLVHSNLFGSDYTTSQPSSPVSSVSSSSSNHSSSLSLPQAQQQSTQQKEAVTPPTAKDKTTAAISGATTTRRRRTIVKKHKPLSEMNEVEQKRFLLAEAKRKREQRRGLVCHDCGCTSTPLWRKSADGTGHMLCNACVGACDFG</sequence>
<evidence type="ECO:0000259" key="3">
    <source>
        <dbReference type="PROSITE" id="PS50114"/>
    </source>
</evidence>
<dbReference type="PROSITE" id="PS00344">
    <property type="entry name" value="GATA_ZN_FINGER_1"/>
    <property type="match status" value="1"/>
</dbReference>
<dbReference type="CDD" id="cd00202">
    <property type="entry name" value="ZnF_GATA"/>
    <property type="match status" value="1"/>
</dbReference>
<feature type="region of interest" description="Disordered" evidence="2">
    <location>
        <begin position="208"/>
        <end position="272"/>
    </location>
</feature>
<reference evidence="4" key="1">
    <citation type="submission" date="2020-05" db="EMBL/GenBank/DDBJ databases">
        <title>Phylogenomic resolution of chytrid fungi.</title>
        <authorList>
            <person name="Stajich J.E."/>
            <person name="Amses K."/>
            <person name="Simmons R."/>
            <person name="Seto K."/>
            <person name="Myers J."/>
            <person name="Bonds A."/>
            <person name="Quandt C.A."/>
            <person name="Barry K."/>
            <person name="Liu P."/>
            <person name="Grigoriev I."/>
            <person name="Longcore J.E."/>
            <person name="James T.Y."/>
        </authorList>
    </citation>
    <scope>NUCLEOTIDE SEQUENCE</scope>
    <source>
        <strain evidence="4">JEL0513</strain>
    </source>
</reference>
<keyword evidence="5" id="KW-1185">Reference proteome</keyword>
<dbReference type="Gene3D" id="3.30.50.10">
    <property type="entry name" value="Erythroid Transcription Factor GATA-1, subunit A"/>
    <property type="match status" value="1"/>
</dbReference>
<dbReference type="Pfam" id="PF00320">
    <property type="entry name" value="GATA"/>
    <property type="match status" value="1"/>
</dbReference>